<evidence type="ECO:0000313" key="2">
    <source>
        <dbReference type="Proteomes" id="UP000075920"/>
    </source>
</evidence>
<dbReference type="AlphaFoldDB" id="A0A182WP02"/>
<sequence>MFDRGNAGRIGECGSEVARI</sequence>
<dbReference type="VEuPathDB" id="VectorBase:AMIN014419"/>
<organism evidence="1 2">
    <name type="scientific">Anopheles minimus</name>
    <dbReference type="NCBI Taxonomy" id="112268"/>
    <lineage>
        <taxon>Eukaryota</taxon>
        <taxon>Metazoa</taxon>
        <taxon>Ecdysozoa</taxon>
        <taxon>Arthropoda</taxon>
        <taxon>Hexapoda</taxon>
        <taxon>Insecta</taxon>
        <taxon>Pterygota</taxon>
        <taxon>Neoptera</taxon>
        <taxon>Endopterygota</taxon>
        <taxon>Diptera</taxon>
        <taxon>Nematocera</taxon>
        <taxon>Culicoidea</taxon>
        <taxon>Culicidae</taxon>
        <taxon>Anophelinae</taxon>
        <taxon>Anopheles</taxon>
    </lineage>
</organism>
<name>A0A182WP02_9DIPT</name>
<reference evidence="1" key="2">
    <citation type="submission" date="2020-05" db="UniProtKB">
        <authorList>
            <consortium name="EnsemblMetazoa"/>
        </authorList>
    </citation>
    <scope>IDENTIFICATION</scope>
    <source>
        <strain evidence="1">MINIMUS1</strain>
    </source>
</reference>
<dbReference type="Proteomes" id="UP000075920">
    <property type="component" value="Unassembled WGS sequence"/>
</dbReference>
<evidence type="ECO:0000313" key="1">
    <source>
        <dbReference type="EnsemblMetazoa" id="AMIN014419-PA"/>
    </source>
</evidence>
<protein>
    <submittedName>
        <fullName evidence="1">Uncharacterized protein</fullName>
    </submittedName>
</protein>
<reference evidence="2" key="1">
    <citation type="submission" date="2013-03" db="EMBL/GenBank/DDBJ databases">
        <title>The Genome Sequence of Anopheles minimus MINIMUS1.</title>
        <authorList>
            <consortium name="The Broad Institute Genomics Platform"/>
            <person name="Neafsey D.E."/>
            <person name="Walton C."/>
            <person name="Walker B."/>
            <person name="Young S.K."/>
            <person name="Zeng Q."/>
            <person name="Gargeya S."/>
            <person name="Fitzgerald M."/>
            <person name="Haas B."/>
            <person name="Abouelleil A."/>
            <person name="Allen A.W."/>
            <person name="Alvarado L."/>
            <person name="Arachchi H.M."/>
            <person name="Berlin A.M."/>
            <person name="Chapman S.B."/>
            <person name="Gainer-Dewar J."/>
            <person name="Goldberg J."/>
            <person name="Griggs A."/>
            <person name="Gujja S."/>
            <person name="Hansen M."/>
            <person name="Howarth C."/>
            <person name="Imamovic A."/>
            <person name="Ireland A."/>
            <person name="Larimer J."/>
            <person name="McCowan C."/>
            <person name="Murphy C."/>
            <person name="Pearson M."/>
            <person name="Poon T.W."/>
            <person name="Priest M."/>
            <person name="Roberts A."/>
            <person name="Saif S."/>
            <person name="Shea T."/>
            <person name="Sisk P."/>
            <person name="Sykes S."/>
            <person name="Wortman J."/>
            <person name="Nusbaum C."/>
            <person name="Birren B."/>
        </authorList>
    </citation>
    <scope>NUCLEOTIDE SEQUENCE [LARGE SCALE GENOMIC DNA]</scope>
    <source>
        <strain evidence="2">MINIMUS1</strain>
    </source>
</reference>
<keyword evidence="2" id="KW-1185">Reference proteome</keyword>
<proteinExistence type="predicted"/>
<accession>A0A182WP02</accession>
<dbReference type="EnsemblMetazoa" id="AMIN014419-RA">
    <property type="protein sequence ID" value="AMIN014419-PA"/>
    <property type="gene ID" value="AMIN014419"/>
</dbReference>